<gene>
    <name evidence="2" type="ORF">SNAT2548_LOCUS3139</name>
</gene>
<comment type="caution">
    <text evidence="2">The sequence shown here is derived from an EMBL/GenBank/DDBJ whole genome shotgun (WGS) entry which is preliminary data.</text>
</comment>
<dbReference type="Gene3D" id="3.10.20.90">
    <property type="entry name" value="Phosphatidylinositol 3-kinase Catalytic Subunit, Chain A, domain 1"/>
    <property type="match status" value="1"/>
</dbReference>
<protein>
    <recommendedName>
        <fullName evidence="4">Ubiquitin-like domain-containing protein</fullName>
    </recommendedName>
</protein>
<feature type="compositionally biased region" description="Basic residues" evidence="1">
    <location>
        <begin position="35"/>
        <end position="46"/>
    </location>
</feature>
<accession>A0A812I6D7</accession>
<dbReference type="EMBL" id="CAJNDS010000191">
    <property type="protein sequence ID" value="CAE7024923.1"/>
    <property type="molecule type" value="Genomic_DNA"/>
</dbReference>
<name>A0A812I6D7_9DINO</name>
<evidence type="ECO:0000256" key="1">
    <source>
        <dbReference type="SAM" id="MobiDB-lite"/>
    </source>
</evidence>
<dbReference type="CDD" id="cd17039">
    <property type="entry name" value="Ubl_ubiquitin_like"/>
    <property type="match status" value="1"/>
</dbReference>
<reference evidence="2" key="1">
    <citation type="submission" date="2021-02" db="EMBL/GenBank/DDBJ databases">
        <authorList>
            <person name="Dougan E. K."/>
            <person name="Rhodes N."/>
            <person name="Thang M."/>
            <person name="Chan C."/>
        </authorList>
    </citation>
    <scope>NUCLEOTIDE SEQUENCE</scope>
</reference>
<organism evidence="2 3">
    <name type="scientific">Symbiodinium natans</name>
    <dbReference type="NCBI Taxonomy" id="878477"/>
    <lineage>
        <taxon>Eukaryota</taxon>
        <taxon>Sar</taxon>
        <taxon>Alveolata</taxon>
        <taxon>Dinophyceae</taxon>
        <taxon>Suessiales</taxon>
        <taxon>Symbiodiniaceae</taxon>
        <taxon>Symbiodinium</taxon>
    </lineage>
</organism>
<dbReference type="OrthoDB" id="10366749at2759"/>
<feature type="region of interest" description="Disordered" evidence="1">
    <location>
        <begin position="32"/>
        <end position="59"/>
    </location>
</feature>
<proteinExistence type="predicted"/>
<sequence>MCLIDVALRLPVCQQAGPVLFDPPLAMSPEVVQAPRKRQSKAKRASAAHPSNKAEPKKEGSLRVLGLGGLLCTVSVDLLAPVAEAQKVIAKSAGIPVREQQLVCRDRHLSANEILSDALGEEDEVTLLRCDAKAMAIKSAMRTGSLALERARRLMMQRADGPVSNA</sequence>
<evidence type="ECO:0008006" key="4">
    <source>
        <dbReference type="Google" id="ProtNLM"/>
    </source>
</evidence>
<evidence type="ECO:0000313" key="3">
    <source>
        <dbReference type="Proteomes" id="UP000604046"/>
    </source>
</evidence>
<dbReference type="InterPro" id="IPR029071">
    <property type="entry name" value="Ubiquitin-like_domsf"/>
</dbReference>
<dbReference type="SUPFAM" id="SSF54236">
    <property type="entry name" value="Ubiquitin-like"/>
    <property type="match status" value="1"/>
</dbReference>
<dbReference type="AlphaFoldDB" id="A0A812I6D7"/>
<dbReference type="Proteomes" id="UP000604046">
    <property type="component" value="Unassembled WGS sequence"/>
</dbReference>
<evidence type="ECO:0000313" key="2">
    <source>
        <dbReference type="EMBL" id="CAE7024923.1"/>
    </source>
</evidence>
<keyword evidence="3" id="KW-1185">Reference proteome</keyword>